<proteinExistence type="predicted"/>
<dbReference type="PANTHER" id="PTHR17630:SF44">
    <property type="entry name" value="PROTEIN AIM2"/>
    <property type="match status" value="1"/>
</dbReference>
<dbReference type="InterPro" id="IPR002925">
    <property type="entry name" value="Dienelactn_hydro"/>
</dbReference>
<evidence type="ECO:0000256" key="1">
    <source>
        <dbReference type="SAM" id="SignalP"/>
    </source>
</evidence>
<name>A0AAE0MIJ6_9PEZI</name>
<keyword evidence="3" id="KW-0378">Hydrolase</keyword>
<protein>
    <submittedName>
        <fullName evidence="3">Dienelactone hydrolase</fullName>
    </submittedName>
</protein>
<reference evidence="3" key="1">
    <citation type="journal article" date="2023" name="Mol. Phylogenet. Evol.">
        <title>Genome-scale phylogeny and comparative genomics of the fungal order Sordariales.</title>
        <authorList>
            <person name="Hensen N."/>
            <person name="Bonometti L."/>
            <person name="Westerberg I."/>
            <person name="Brannstrom I.O."/>
            <person name="Guillou S."/>
            <person name="Cros-Aarteil S."/>
            <person name="Calhoun S."/>
            <person name="Haridas S."/>
            <person name="Kuo A."/>
            <person name="Mondo S."/>
            <person name="Pangilinan J."/>
            <person name="Riley R."/>
            <person name="LaButti K."/>
            <person name="Andreopoulos B."/>
            <person name="Lipzen A."/>
            <person name="Chen C."/>
            <person name="Yan M."/>
            <person name="Daum C."/>
            <person name="Ng V."/>
            <person name="Clum A."/>
            <person name="Steindorff A."/>
            <person name="Ohm R.A."/>
            <person name="Martin F."/>
            <person name="Silar P."/>
            <person name="Natvig D.O."/>
            <person name="Lalanne C."/>
            <person name="Gautier V."/>
            <person name="Ament-Velasquez S.L."/>
            <person name="Kruys A."/>
            <person name="Hutchinson M.I."/>
            <person name="Powell A.J."/>
            <person name="Barry K."/>
            <person name="Miller A.N."/>
            <person name="Grigoriev I.V."/>
            <person name="Debuchy R."/>
            <person name="Gladieux P."/>
            <person name="Hiltunen Thoren M."/>
            <person name="Johannesson H."/>
        </authorList>
    </citation>
    <scope>NUCLEOTIDE SEQUENCE</scope>
    <source>
        <strain evidence="3">SMH4131-1</strain>
    </source>
</reference>
<dbReference type="Gene3D" id="3.40.50.1820">
    <property type="entry name" value="alpha/beta hydrolase"/>
    <property type="match status" value="1"/>
</dbReference>
<evidence type="ECO:0000313" key="4">
    <source>
        <dbReference type="Proteomes" id="UP001286456"/>
    </source>
</evidence>
<evidence type="ECO:0000313" key="3">
    <source>
        <dbReference type="EMBL" id="KAK3332374.1"/>
    </source>
</evidence>
<feature type="chain" id="PRO_5041952551" evidence="1">
    <location>
        <begin position="21"/>
        <end position="274"/>
    </location>
</feature>
<sequence length="274" mass="28720">MRSAGFSFLALAICGGLVSAKGSAKGGKATSCPGDTSIIAHTGTPIGKEISHKNVTLYISKPDSDNKKSQYDTAVLYLTDVFGLPLAENKLLADSFARAGYLTVAPDLFQGDPAFADINIPGFNTTAFLAKHGPNVTDPIIATSIDYLRTTLGVKRVGVTGYCFGGRYAFRFIAPGKGADAAFAAHPSLLEDGEIQAIKGPASVAAAETDGLMSPARRAQIEAVLGATAQPYQVTLYSGTSHGFGVRANVSVPVQRFGKEGAFLQAVRWFDTHL</sequence>
<comment type="caution">
    <text evidence="3">The sequence shown here is derived from an EMBL/GenBank/DDBJ whole genome shotgun (WGS) entry which is preliminary data.</text>
</comment>
<dbReference type="Proteomes" id="UP001286456">
    <property type="component" value="Unassembled WGS sequence"/>
</dbReference>
<reference evidence="3" key="2">
    <citation type="submission" date="2023-06" db="EMBL/GenBank/DDBJ databases">
        <authorList>
            <consortium name="Lawrence Berkeley National Laboratory"/>
            <person name="Haridas S."/>
            <person name="Hensen N."/>
            <person name="Bonometti L."/>
            <person name="Westerberg I."/>
            <person name="Brannstrom I.O."/>
            <person name="Guillou S."/>
            <person name="Cros-Aarteil S."/>
            <person name="Calhoun S."/>
            <person name="Kuo A."/>
            <person name="Mondo S."/>
            <person name="Pangilinan J."/>
            <person name="Riley R."/>
            <person name="Labutti K."/>
            <person name="Andreopoulos B."/>
            <person name="Lipzen A."/>
            <person name="Chen C."/>
            <person name="Yanf M."/>
            <person name="Daum C."/>
            <person name="Ng V."/>
            <person name="Clum A."/>
            <person name="Steindorff A."/>
            <person name="Ohm R."/>
            <person name="Martin F."/>
            <person name="Silar P."/>
            <person name="Natvig D."/>
            <person name="Lalanne C."/>
            <person name="Gautier V."/>
            <person name="Ament-Velasquez S.L."/>
            <person name="Kruys A."/>
            <person name="Hutchinson M.I."/>
            <person name="Powell A.J."/>
            <person name="Barry K."/>
            <person name="Miller A.N."/>
            <person name="Grigoriev I.V."/>
            <person name="Debuchy R."/>
            <person name="Gladieux P."/>
            <person name="Thoren M.H."/>
            <person name="Johannesson H."/>
        </authorList>
    </citation>
    <scope>NUCLEOTIDE SEQUENCE</scope>
    <source>
        <strain evidence="3">SMH4131-1</strain>
    </source>
</reference>
<dbReference type="Pfam" id="PF01738">
    <property type="entry name" value="DLH"/>
    <property type="match status" value="1"/>
</dbReference>
<feature type="signal peptide" evidence="1">
    <location>
        <begin position="1"/>
        <end position="20"/>
    </location>
</feature>
<gene>
    <name evidence="3" type="ORF">B0T19DRAFT_415476</name>
</gene>
<organism evidence="3 4">
    <name type="scientific">Cercophora scortea</name>
    <dbReference type="NCBI Taxonomy" id="314031"/>
    <lineage>
        <taxon>Eukaryota</taxon>
        <taxon>Fungi</taxon>
        <taxon>Dikarya</taxon>
        <taxon>Ascomycota</taxon>
        <taxon>Pezizomycotina</taxon>
        <taxon>Sordariomycetes</taxon>
        <taxon>Sordariomycetidae</taxon>
        <taxon>Sordariales</taxon>
        <taxon>Lasiosphaeriaceae</taxon>
        <taxon>Cercophora</taxon>
    </lineage>
</organism>
<evidence type="ECO:0000259" key="2">
    <source>
        <dbReference type="Pfam" id="PF01738"/>
    </source>
</evidence>
<accession>A0AAE0MIJ6</accession>
<dbReference type="SUPFAM" id="SSF53474">
    <property type="entry name" value="alpha/beta-Hydrolases"/>
    <property type="match status" value="1"/>
</dbReference>
<dbReference type="AlphaFoldDB" id="A0AAE0MIJ6"/>
<dbReference type="GO" id="GO:0016787">
    <property type="term" value="F:hydrolase activity"/>
    <property type="evidence" value="ECO:0007669"/>
    <property type="project" value="UniProtKB-KW"/>
</dbReference>
<keyword evidence="1" id="KW-0732">Signal</keyword>
<feature type="domain" description="Dienelactone hydrolase" evidence="2">
    <location>
        <begin position="70"/>
        <end position="273"/>
    </location>
</feature>
<dbReference type="PANTHER" id="PTHR17630">
    <property type="entry name" value="DIENELACTONE HYDROLASE"/>
    <property type="match status" value="1"/>
</dbReference>
<dbReference type="EMBL" id="JAUEPO010000002">
    <property type="protein sequence ID" value="KAK3332374.1"/>
    <property type="molecule type" value="Genomic_DNA"/>
</dbReference>
<dbReference type="InterPro" id="IPR029058">
    <property type="entry name" value="AB_hydrolase_fold"/>
</dbReference>
<keyword evidence="4" id="KW-1185">Reference proteome</keyword>